<protein>
    <submittedName>
        <fullName evidence="2">DUF4113 domain-containing protein</fullName>
    </submittedName>
</protein>
<dbReference type="AlphaFoldDB" id="A0A7M2J0Y6"/>
<evidence type="ECO:0000313" key="3">
    <source>
        <dbReference type="Proteomes" id="UP000593833"/>
    </source>
</evidence>
<reference evidence="2 3" key="1">
    <citation type="submission" date="2020-10" db="EMBL/GenBank/DDBJ databases">
        <title>Complete genome sequence of a novel Pseudomonas fluorescens strain isolated from the flower of kumarahou (Pomaderris kumeraho).</title>
        <authorList>
            <person name="Summers M.C."/>
            <person name="Nowak V."/>
            <person name="Fairhurst M.J."/>
            <person name="Owen J.G."/>
            <person name="Gerth M.L."/>
            <person name="Patrick W.M."/>
        </authorList>
    </citation>
    <scope>NUCLEOTIDE SEQUENCE [LARGE SCALE GENOMIC DNA]</scope>
    <source>
        <strain evidence="2 3">KF1</strain>
    </source>
</reference>
<evidence type="ECO:0000259" key="1">
    <source>
        <dbReference type="Pfam" id="PF13438"/>
    </source>
</evidence>
<dbReference type="InterPro" id="IPR025188">
    <property type="entry name" value="DUF4113"/>
</dbReference>
<gene>
    <name evidence="2" type="ORF">IM720_17780</name>
</gene>
<evidence type="ECO:0000313" key="2">
    <source>
        <dbReference type="EMBL" id="QOU02574.1"/>
    </source>
</evidence>
<proteinExistence type="predicted"/>
<dbReference type="Pfam" id="PF13438">
    <property type="entry name" value="DUF4113"/>
    <property type="match status" value="1"/>
</dbReference>
<dbReference type="Proteomes" id="UP000593833">
    <property type="component" value="Chromosome"/>
</dbReference>
<sequence length="36" mass="4251">MRPGRVPVTPEWGMKREMLSPSYTTQLDQLWTVKCQ</sequence>
<feature type="domain" description="DUF4113" evidence="1">
    <location>
        <begin position="6"/>
        <end position="33"/>
    </location>
</feature>
<dbReference type="EMBL" id="CP063233">
    <property type="protein sequence ID" value="QOU02574.1"/>
    <property type="molecule type" value="Genomic_DNA"/>
</dbReference>
<name>A0A7M2J0Y6_PSEFL</name>
<accession>A0A7M2J0Y6</accession>
<organism evidence="2 3">
    <name type="scientific">Pseudomonas fluorescens</name>
    <dbReference type="NCBI Taxonomy" id="294"/>
    <lineage>
        <taxon>Bacteria</taxon>
        <taxon>Pseudomonadati</taxon>
        <taxon>Pseudomonadota</taxon>
        <taxon>Gammaproteobacteria</taxon>
        <taxon>Pseudomonadales</taxon>
        <taxon>Pseudomonadaceae</taxon>
        <taxon>Pseudomonas</taxon>
    </lineage>
</organism>